<dbReference type="Proteomes" id="UP001165653">
    <property type="component" value="Unassembled WGS sequence"/>
</dbReference>
<evidence type="ECO:0000256" key="1">
    <source>
        <dbReference type="ARBA" id="ARBA00022801"/>
    </source>
</evidence>
<dbReference type="InterPro" id="IPR036380">
    <property type="entry name" value="Isochorismatase-like_sf"/>
</dbReference>
<feature type="domain" description="Isochorismatase-like" evidence="2">
    <location>
        <begin position="3"/>
        <end position="167"/>
    </location>
</feature>
<comment type="caution">
    <text evidence="3">The sequence shown here is derived from an EMBL/GenBank/DDBJ whole genome shotgun (WGS) entry which is preliminary data.</text>
</comment>
<dbReference type="Pfam" id="PF00857">
    <property type="entry name" value="Isochorismatase"/>
    <property type="match status" value="1"/>
</dbReference>
<keyword evidence="4" id="KW-1185">Reference proteome</keyword>
<dbReference type="PANTHER" id="PTHR43540:SF6">
    <property type="entry name" value="ISOCHORISMATASE-LIKE DOMAIN-CONTAINING PROTEIN"/>
    <property type="match status" value="1"/>
</dbReference>
<dbReference type="SUPFAM" id="SSF52499">
    <property type="entry name" value="Isochorismatase-like hydrolases"/>
    <property type="match status" value="1"/>
</dbReference>
<dbReference type="RefSeq" id="WP_264511932.1">
    <property type="nucleotide sequence ID" value="NZ_JAPDDR010000002.1"/>
</dbReference>
<dbReference type="GO" id="GO:0016787">
    <property type="term" value="F:hydrolase activity"/>
    <property type="evidence" value="ECO:0007669"/>
    <property type="project" value="UniProtKB-KW"/>
</dbReference>
<sequence length="195" mass="21774">MKCALLLIDVINDMDFPGGERLLKRALPAAQRLSSLRNRARAAGIPIIYVNDNFGRWNSDFQSQIRRCVSTGSTGKDVVSLLMPEEEDYFVLKPKHSGFYSSSLEVLLNFLAIDTLILSGFAADICVLYTANDAYMRDYHLIIASDCVASETDEGTNIALDHMNERLRAEVVLGANIDLRLCKEAPEAERTERAR</sequence>
<dbReference type="InterPro" id="IPR050272">
    <property type="entry name" value="Isochorismatase-like_hydrls"/>
</dbReference>
<accession>A0ABT3FZG9</accession>
<name>A0ABT3FZG9_9BACT</name>
<dbReference type="Gene3D" id="3.40.50.850">
    <property type="entry name" value="Isochorismatase-like"/>
    <property type="match status" value="1"/>
</dbReference>
<dbReference type="PANTHER" id="PTHR43540">
    <property type="entry name" value="PEROXYUREIDOACRYLATE/UREIDOACRYLATE AMIDOHYDROLASE-RELATED"/>
    <property type="match status" value="1"/>
</dbReference>
<evidence type="ECO:0000313" key="4">
    <source>
        <dbReference type="Proteomes" id="UP001165653"/>
    </source>
</evidence>
<proteinExistence type="predicted"/>
<evidence type="ECO:0000259" key="2">
    <source>
        <dbReference type="Pfam" id="PF00857"/>
    </source>
</evidence>
<reference evidence="3" key="1">
    <citation type="submission" date="2022-10" db="EMBL/GenBank/DDBJ databases">
        <title>Luteolibacter sp. GHJ8, whole genome shotgun sequencing project.</title>
        <authorList>
            <person name="Zhao G."/>
            <person name="Shen L."/>
        </authorList>
    </citation>
    <scope>NUCLEOTIDE SEQUENCE</scope>
    <source>
        <strain evidence="3">GHJ8</strain>
    </source>
</reference>
<keyword evidence="1 3" id="KW-0378">Hydrolase</keyword>
<protein>
    <submittedName>
        <fullName evidence="3">Cysteine hydrolase</fullName>
    </submittedName>
</protein>
<organism evidence="3 4">
    <name type="scientific">Luteolibacter rhizosphaerae</name>
    <dbReference type="NCBI Taxonomy" id="2989719"/>
    <lineage>
        <taxon>Bacteria</taxon>
        <taxon>Pseudomonadati</taxon>
        <taxon>Verrucomicrobiota</taxon>
        <taxon>Verrucomicrobiia</taxon>
        <taxon>Verrucomicrobiales</taxon>
        <taxon>Verrucomicrobiaceae</taxon>
        <taxon>Luteolibacter</taxon>
    </lineage>
</organism>
<gene>
    <name evidence="3" type="ORF">OJ996_05285</name>
</gene>
<dbReference type="CDD" id="cd00431">
    <property type="entry name" value="cysteine_hydrolases"/>
    <property type="match status" value="1"/>
</dbReference>
<dbReference type="InterPro" id="IPR000868">
    <property type="entry name" value="Isochorismatase-like_dom"/>
</dbReference>
<dbReference type="EMBL" id="JAPDDR010000002">
    <property type="protein sequence ID" value="MCW1912972.1"/>
    <property type="molecule type" value="Genomic_DNA"/>
</dbReference>
<evidence type="ECO:0000313" key="3">
    <source>
        <dbReference type="EMBL" id="MCW1912972.1"/>
    </source>
</evidence>